<dbReference type="Proteomes" id="UP000002420">
    <property type="component" value="Chromosome"/>
</dbReference>
<evidence type="ECO:0000256" key="4">
    <source>
        <dbReference type="ARBA" id="ARBA00023136"/>
    </source>
</evidence>
<comment type="subcellular location">
    <subcellularLocation>
        <location evidence="1">Membrane</location>
        <topology evidence="1">Multi-pass membrane protein</topology>
    </subcellularLocation>
</comment>
<feature type="transmembrane region" description="Helical" evidence="5">
    <location>
        <begin position="77"/>
        <end position="96"/>
    </location>
</feature>
<dbReference type="InterPro" id="IPR011701">
    <property type="entry name" value="MFS"/>
</dbReference>
<evidence type="ECO:0000259" key="6">
    <source>
        <dbReference type="PROSITE" id="PS50850"/>
    </source>
</evidence>
<keyword evidence="3 5" id="KW-1133">Transmembrane helix</keyword>
<dbReference type="OrthoDB" id="9764259at2"/>
<keyword evidence="2 5" id="KW-0812">Transmembrane</keyword>
<dbReference type="InterPro" id="IPR005829">
    <property type="entry name" value="Sugar_transporter_CS"/>
</dbReference>
<keyword evidence="4 5" id="KW-0472">Membrane</keyword>
<dbReference type="AlphaFoldDB" id="B3E552"/>
<dbReference type="PANTHER" id="PTHR23518">
    <property type="entry name" value="C-METHYLTRANSFERASE"/>
    <property type="match status" value="1"/>
</dbReference>
<evidence type="ECO:0000256" key="3">
    <source>
        <dbReference type="ARBA" id="ARBA00022989"/>
    </source>
</evidence>
<dbReference type="Gene3D" id="1.20.1250.20">
    <property type="entry name" value="MFS general substrate transporter like domains"/>
    <property type="match status" value="2"/>
</dbReference>
<dbReference type="SUPFAM" id="SSF103473">
    <property type="entry name" value="MFS general substrate transporter"/>
    <property type="match status" value="1"/>
</dbReference>
<evidence type="ECO:0000256" key="2">
    <source>
        <dbReference type="ARBA" id="ARBA00022692"/>
    </source>
</evidence>
<proteinExistence type="predicted"/>
<feature type="transmembrane region" description="Helical" evidence="5">
    <location>
        <begin position="166"/>
        <end position="186"/>
    </location>
</feature>
<dbReference type="PANTHER" id="PTHR23518:SF2">
    <property type="entry name" value="MAJOR FACILITATOR SUPERFAMILY TRANSPORTER"/>
    <property type="match status" value="1"/>
</dbReference>
<dbReference type="GO" id="GO:0022857">
    <property type="term" value="F:transmembrane transporter activity"/>
    <property type="evidence" value="ECO:0007669"/>
    <property type="project" value="InterPro"/>
</dbReference>
<evidence type="ECO:0000313" key="7">
    <source>
        <dbReference type="EMBL" id="ACD94617.1"/>
    </source>
</evidence>
<dbReference type="HOGENOM" id="CLU_001265_10_0_7"/>
<accession>B3E552</accession>
<dbReference type="eggNOG" id="COG2814">
    <property type="taxonomic scope" value="Bacteria"/>
</dbReference>
<feature type="transmembrane region" description="Helical" evidence="5">
    <location>
        <begin position="279"/>
        <end position="297"/>
    </location>
</feature>
<dbReference type="InterPro" id="IPR036259">
    <property type="entry name" value="MFS_trans_sf"/>
</dbReference>
<organism evidence="7 8">
    <name type="scientific">Trichlorobacter lovleyi (strain ATCC BAA-1151 / DSM 17278 / SZ)</name>
    <name type="common">Geobacter lovleyi</name>
    <dbReference type="NCBI Taxonomy" id="398767"/>
    <lineage>
        <taxon>Bacteria</taxon>
        <taxon>Pseudomonadati</taxon>
        <taxon>Thermodesulfobacteriota</taxon>
        <taxon>Desulfuromonadia</taxon>
        <taxon>Geobacterales</taxon>
        <taxon>Geobacteraceae</taxon>
        <taxon>Trichlorobacter</taxon>
    </lineage>
</organism>
<dbReference type="GO" id="GO:0016020">
    <property type="term" value="C:membrane"/>
    <property type="evidence" value="ECO:0007669"/>
    <property type="project" value="UniProtKB-SubCell"/>
</dbReference>
<feature type="transmembrane region" description="Helical" evidence="5">
    <location>
        <begin position="12"/>
        <end position="28"/>
    </location>
</feature>
<feature type="transmembrane region" description="Helical" evidence="5">
    <location>
        <begin position="303"/>
        <end position="324"/>
    </location>
</feature>
<feature type="transmembrane region" description="Helical" evidence="5">
    <location>
        <begin position="363"/>
        <end position="388"/>
    </location>
</feature>
<dbReference type="KEGG" id="glo:Glov_0894"/>
<keyword evidence="8" id="KW-1185">Reference proteome</keyword>
<protein>
    <submittedName>
        <fullName evidence="7">Major facilitator superfamily MFS_1</fullName>
    </submittedName>
</protein>
<feature type="transmembrane region" description="Helical" evidence="5">
    <location>
        <begin position="102"/>
        <end position="124"/>
    </location>
</feature>
<sequence>MNQNLDSAERRLAAACLISFSCFFAAYMRMPIVPLLAASLGADPVQAGLINATFMITAALLSIPAGLVSDRLGRRPLLLGGLAVMSLSSFLLSRSHGLGQMAVVYLVFGAGLATFSPALMSYVADVTPAERLGHAYGRYTMALYCGMTLGPAAGGYVAALSGLQEVFVLVGGLFLIMLLLACRYLPAPPLKPVTIRRKTSAGPALLLILKNRPFLACLLATLGCCLGYGMFVTFMPLYMKDMGMHTVQVGYVFTAQALANAVSRLPTGKLSDRISNKGGLIGSGLALFSLAMAALAVCRSVTALTLVAVVMGGGMGVAFTVICARIAELVPPQMRGLAVGCYNTCVYTGMMLSSVAMGPVIKLAGFAGAFVLNGMAGIVVLVLFTALYHRKRAGVAIGLTDHV</sequence>
<feature type="transmembrane region" description="Helical" evidence="5">
    <location>
        <begin position="48"/>
        <end position="68"/>
    </location>
</feature>
<dbReference type="STRING" id="398767.Glov_0894"/>
<name>B3E552_TRIL1</name>
<feature type="transmembrane region" description="Helical" evidence="5">
    <location>
        <begin position="336"/>
        <end position="357"/>
    </location>
</feature>
<evidence type="ECO:0000256" key="1">
    <source>
        <dbReference type="ARBA" id="ARBA00004141"/>
    </source>
</evidence>
<feature type="transmembrane region" description="Helical" evidence="5">
    <location>
        <begin position="136"/>
        <end position="160"/>
    </location>
</feature>
<gene>
    <name evidence="7" type="ordered locus">Glov_0894</name>
</gene>
<dbReference type="PROSITE" id="PS50850">
    <property type="entry name" value="MFS"/>
    <property type="match status" value="1"/>
</dbReference>
<dbReference type="Pfam" id="PF07690">
    <property type="entry name" value="MFS_1"/>
    <property type="match status" value="1"/>
</dbReference>
<dbReference type="RefSeq" id="WP_012468969.1">
    <property type="nucleotide sequence ID" value="NC_010814.1"/>
</dbReference>
<feature type="transmembrane region" description="Helical" evidence="5">
    <location>
        <begin position="214"/>
        <end position="237"/>
    </location>
</feature>
<dbReference type="CDD" id="cd17325">
    <property type="entry name" value="MFS_MdtG_SLC18_like"/>
    <property type="match status" value="1"/>
</dbReference>
<feature type="domain" description="Major facilitator superfamily (MFS) profile" evidence="6">
    <location>
        <begin position="11"/>
        <end position="392"/>
    </location>
</feature>
<dbReference type="PROSITE" id="PS00216">
    <property type="entry name" value="SUGAR_TRANSPORT_1"/>
    <property type="match status" value="1"/>
</dbReference>
<evidence type="ECO:0000256" key="5">
    <source>
        <dbReference type="SAM" id="Phobius"/>
    </source>
</evidence>
<reference evidence="7 8" key="1">
    <citation type="submission" date="2008-05" db="EMBL/GenBank/DDBJ databases">
        <title>Complete sequence of chromosome of Geobacter lovleyi SZ.</title>
        <authorList>
            <consortium name="US DOE Joint Genome Institute"/>
            <person name="Lucas S."/>
            <person name="Copeland A."/>
            <person name="Lapidus A."/>
            <person name="Glavina del Rio T."/>
            <person name="Dalin E."/>
            <person name="Tice H."/>
            <person name="Bruce D."/>
            <person name="Goodwin L."/>
            <person name="Pitluck S."/>
            <person name="Chertkov O."/>
            <person name="Meincke L."/>
            <person name="Brettin T."/>
            <person name="Detter J.C."/>
            <person name="Han C."/>
            <person name="Tapia R."/>
            <person name="Kuske C.R."/>
            <person name="Schmutz J."/>
            <person name="Larimer F."/>
            <person name="Land M."/>
            <person name="Hauser L."/>
            <person name="Kyrpides N."/>
            <person name="Mikhailova N."/>
            <person name="Sung Y."/>
            <person name="Fletcher K.E."/>
            <person name="Ritalahti K.M."/>
            <person name="Loeffler F.E."/>
            <person name="Richardson P."/>
        </authorList>
    </citation>
    <scope>NUCLEOTIDE SEQUENCE [LARGE SCALE GENOMIC DNA]</scope>
    <source>
        <strain evidence="8">ATCC BAA-1151 / DSM 17278 / SZ</strain>
    </source>
</reference>
<dbReference type="EMBL" id="CP001089">
    <property type="protein sequence ID" value="ACD94617.1"/>
    <property type="molecule type" value="Genomic_DNA"/>
</dbReference>
<feature type="transmembrane region" description="Helical" evidence="5">
    <location>
        <begin position="249"/>
        <end position="267"/>
    </location>
</feature>
<evidence type="ECO:0000313" key="8">
    <source>
        <dbReference type="Proteomes" id="UP000002420"/>
    </source>
</evidence>
<dbReference type="InterPro" id="IPR020846">
    <property type="entry name" value="MFS_dom"/>
</dbReference>